<evidence type="ECO:0000256" key="1">
    <source>
        <dbReference type="SAM" id="MobiDB-lite"/>
    </source>
</evidence>
<dbReference type="OrthoDB" id="5797683at2759"/>
<feature type="region of interest" description="Disordered" evidence="1">
    <location>
        <begin position="216"/>
        <end position="277"/>
    </location>
</feature>
<protein>
    <submittedName>
        <fullName evidence="2">Uncharacterized protein</fullName>
    </submittedName>
</protein>
<proteinExistence type="predicted"/>
<sequence>MLLQLLLLPVLSLAAIHDADVSGVCSVDWDATDDQLALDNSACCDDALHRDLSRSLSRLNQAHAKQAEVLKEVAPLITEMDAHIVATEGVMAISAPGLGQSFCKQRVGAVHVLVQQSPLSDPMRVSLPADRKLACDHAALTRTVEKIIHTRKLKGSLSGAKIIKVFADEIYAAFTTRIWLALSEKRVAFRSNPHLVCEFPVGKKLHLTVFTFQPLPESNNDEDESISAAPSTTTTSPATTPFVPKTTTTVAPQTTVAHKATVSPRPPAFHRTTVSHTATVSTRPIVAHRTTVSSSSHSAFHKVALKVRSEGIFKREVGRARLGGCGNDRLKTIMQRILAPLLQRLEKKLGDIALKLQQVIQRNTGRSFEIMLGKGDLVTSSHQTSHNSHCRLRIGNFYTMVYETPVQYDINNSDLEKRLSNIDFGEKLGGSGFPGQTPFARFDQIITHLHDRRMNHTLLHGIADRLHEIHESRRPHPFLDGPPPPPFSDGPFPPPPFGGRPRLLDRIGERIFG</sequence>
<organism evidence="2 3">
    <name type="scientific">Pristionchus pacificus</name>
    <name type="common">Parasitic nematode worm</name>
    <dbReference type="NCBI Taxonomy" id="54126"/>
    <lineage>
        <taxon>Eukaryota</taxon>
        <taxon>Metazoa</taxon>
        <taxon>Ecdysozoa</taxon>
        <taxon>Nematoda</taxon>
        <taxon>Chromadorea</taxon>
        <taxon>Rhabditida</taxon>
        <taxon>Rhabditina</taxon>
        <taxon>Diplogasteromorpha</taxon>
        <taxon>Diplogasteroidea</taxon>
        <taxon>Neodiplogasteridae</taxon>
        <taxon>Pristionchus</taxon>
    </lineage>
</organism>
<feature type="compositionally biased region" description="Low complexity" evidence="1">
    <location>
        <begin position="227"/>
        <end position="257"/>
    </location>
</feature>
<gene>
    <name evidence="2" type="primary">WBGene00105044</name>
</gene>
<evidence type="ECO:0000313" key="3">
    <source>
        <dbReference type="Proteomes" id="UP000005239"/>
    </source>
</evidence>
<accession>A0A8R1YJD8</accession>
<keyword evidence="3" id="KW-1185">Reference proteome</keyword>
<accession>A0A2A6CKE6</accession>
<name>A0A2A6CKE6_PRIPA</name>
<dbReference type="Proteomes" id="UP000005239">
    <property type="component" value="Unassembled WGS sequence"/>
</dbReference>
<reference evidence="2" key="2">
    <citation type="submission" date="2022-06" db="UniProtKB">
        <authorList>
            <consortium name="EnsemblMetazoa"/>
        </authorList>
    </citation>
    <scope>IDENTIFICATION</scope>
    <source>
        <strain evidence="2">PS312</strain>
    </source>
</reference>
<dbReference type="GO" id="GO:0031012">
    <property type="term" value="C:extracellular matrix"/>
    <property type="evidence" value="ECO:0000318"/>
    <property type="project" value="GO_Central"/>
</dbReference>
<dbReference type="AlphaFoldDB" id="A0A2A6CKE6"/>
<reference evidence="3" key="1">
    <citation type="journal article" date="2008" name="Nat. Genet.">
        <title>The Pristionchus pacificus genome provides a unique perspective on nematode lifestyle and parasitism.</title>
        <authorList>
            <person name="Dieterich C."/>
            <person name="Clifton S.W."/>
            <person name="Schuster L.N."/>
            <person name="Chinwalla A."/>
            <person name="Delehaunty K."/>
            <person name="Dinkelacker I."/>
            <person name="Fulton L."/>
            <person name="Fulton R."/>
            <person name="Godfrey J."/>
            <person name="Minx P."/>
            <person name="Mitreva M."/>
            <person name="Roeseler W."/>
            <person name="Tian H."/>
            <person name="Witte H."/>
            <person name="Yang S.P."/>
            <person name="Wilson R.K."/>
            <person name="Sommer R.J."/>
        </authorList>
    </citation>
    <scope>NUCLEOTIDE SEQUENCE [LARGE SCALE GENOMIC DNA]</scope>
    <source>
        <strain evidence="3">PS312</strain>
    </source>
</reference>
<evidence type="ECO:0000313" key="2">
    <source>
        <dbReference type="EnsemblMetazoa" id="PPA15490.1"/>
    </source>
</evidence>
<dbReference type="EnsemblMetazoa" id="PPA15490.1">
    <property type="protein sequence ID" value="PPA15490.1"/>
    <property type="gene ID" value="WBGene00105044"/>
</dbReference>